<dbReference type="Proteomes" id="UP000827609">
    <property type="component" value="Segment"/>
</dbReference>
<evidence type="ECO:0000313" key="2">
    <source>
        <dbReference type="Proteomes" id="UP000827609"/>
    </source>
</evidence>
<accession>A0AAE8BP89</accession>
<keyword evidence="2" id="KW-1185">Reference proteome</keyword>
<proteinExistence type="predicted"/>
<organism evidence="1 2">
    <name type="scientific">Erwinia phage pEa_SNUABM_7</name>
    <dbReference type="NCBI Taxonomy" id="2866695"/>
    <lineage>
        <taxon>Viruses</taxon>
        <taxon>Duplodnaviria</taxon>
        <taxon>Heunggongvirae</taxon>
        <taxon>Uroviricota</taxon>
        <taxon>Caudoviricetes</taxon>
        <taxon>Snuvirus</taxon>
        <taxon>Snuvirus SNUABM7</taxon>
    </lineage>
</organism>
<protein>
    <submittedName>
        <fullName evidence="1">Uncharacterized protein</fullName>
    </submittedName>
</protein>
<name>A0AAE8BP89_9CAUD</name>
<dbReference type="EMBL" id="MZ475896">
    <property type="protein sequence ID" value="QYW04978.1"/>
    <property type="molecule type" value="Genomic_DNA"/>
</dbReference>
<gene>
    <name evidence="1" type="ORF">pEaSNUABM7_00310</name>
</gene>
<sequence>MSKKKPQYILPRERPTRLPNLRAYLMHLARNPNKHRAVLEMHCNAALAQLRKDRFFLGRLFAHKVYTKSSKVAYTIVWIDPYNYDCLVLNHIKRRVEFKNLYGLIL</sequence>
<reference evidence="1" key="1">
    <citation type="submission" date="2021-06" db="EMBL/GenBank/DDBJ databases">
        <title>Complete genome sequence of Erwinia phage pEa_SNUABM_7.</title>
        <authorList>
            <person name="Kim S.G."/>
            <person name="Park S.C."/>
        </authorList>
    </citation>
    <scope>NUCLEOTIDE SEQUENCE</scope>
</reference>
<evidence type="ECO:0000313" key="1">
    <source>
        <dbReference type="EMBL" id="QYW04978.1"/>
    </source>
</evidence>